<proteinExistence type="predicted"/>
<protein>
    <submittedName>
        <fullName evidence="1">Uncharacterized protein</fullName>
    </submittedName>
</protein>
<dbReference type="AlphaFoldDB" id="A0A9D4J3V1"/>
<evidence type="ECO:0000313" key="2">
    <source>
        <dbReference type="Proteomes" id="UP000828390"/>
    </source>
</evidence>
<sequence length="60" mass="6644">MGYEGWPGLIIQVHSKGSRKLAILATLWKSIRGLESVCYNITTSSIIVGKYNCILGFEVQ</sequence>
<reference evidence="1" key="1">
    <citation type="journal article" date="2019" name="bioRxiv">
        <title>The Genome of the Zebra Mussel, Dreissena polymorpha: A Resource for Invasive Species Research.</title>
        <authorList>
            <person name="McCartney M.A."/>
            <person name="Auch B."/>
            <person name="Kono T."/>
            <person name="Mallez S."/>
            <person name="Zhang Y."/>
            <person name="Obille A."/>
            <person name="Becker A."/>
            <person name="Abrahante J.E."/>
            <person name="Garbe J."/>
            <person name="Badalamenti J.P."/>
            <person name="Herman A."/>
            <person name="Mangelson H."/>
            <person name="Liachko I."/>
            <person name="Sullivan S."/>
            <person name="Sone E.D."/>
            <person name="Koren S."/>
            <person name="Silverstein K.A.T."/>
            <person name="Beckman K.B."/>
            <person name="Gohl D.M."/>
        </authorList>
    </citation>
    <scope>NUCLEOTIDE SEQUENCE</scope>
    <source>
        <strain evidence="1">Duluth1</strain>
        <tissue evidence="1">Whole animal</tissue>
    </source>
</reference>
<dbReference type="EMBL" id="JAIWYP010000007">
    <property type="protein sequence ID" value="KAH3798831.1"/>
    <property type="molecule type" value="Genomic_DNA"/>
</dbReference>
<comment type="caution">
    <text evidence="1">The sequence shown here is derived from an EMBL/GenBank/DDBJ whole genome shotgun (WGS) entry which is preliminary data.</text>
</comment>
<dbReference type="Proteomes" id="UP000828390">
    <property type="component" value="Unassembled WGS sequence"/>
</dbReference>
<reference evidence="1" key="2">
    <citation type="submission" date="2020-11" db="EMBL/GenBank/DDBJ databases">
        <authorList>
            <person name="McCartney M.A."/>
            <person name="Auch B."/>
            <person name="Kono T."/>
            <person name="Mallez S."/>
            <person name="Becker A."/>
            <person name="Gohl D.M."/>
            <person name="Silverstein K.A.T."/>
            <person name="Koren S."/>
            <person name="Bechman K.B."/>
            <person name="Herman A."/>
            <person name="Abrahante J.E."/>
            <person name="Garbe J."/>
        </authorList>
    </citation>
    <scope>NUCLEOTIDE SEQUENCE</scope>
    <source>
        <strain evidence="1">Duluth1</strain>
        <tissue evidence="1">Whole animal</tissue>
    </source>
</reference>
<accession>A0A9D4J3V1</accession>
<gene>
    <name evidence="1" type="ORF">DPMN_152434</name>
</gene>
<organism evidence="1 2">
    <name type="scientific">Dreissena polymorpha</name>
    <name type="common">Zebra mussel</name>
    <name type="synonym">Mytilus polymorpha</name>
    <dbReference type="NCBI Taxonomy" id="45954"/>
    <lineage>
        <taxon>Eukaryota</taxon>
        <taxon>Metazoa</taxon>
        <taxon>Spiralia</taxon>
        <taxon>Lophotrochozoa</taxon>
        <taxon>Mollusca</taxon>
        <taxon>Bivalvia</taxon>
        <taxon>Autobranchia</taxon>
        <taxon>Heteroconchia</taxon>
        <taxon>Euheterodonta</taxon>
        <taxon>Imparidentia</taxon>
        <taxon>Neoheterodontei</taxon>
        <taxon>Myida</taxon>
        <taxon>Dreissenoidea</taxon>
        <taxon>Dreissenidae</taxon>
        <taxon>Dreissena</taxon>
    </lineage>
</organism>
<name>A0A9D4J3V1_DREPO</name>
<keyword evidence="2" id="KW-1185">Reference proteome</keyword>
<evidence type="ECO:0000313" key="1">
    <source>
        <dbReference type="EMBL" id="KAH3798831.1"/>
    </source>
</evidence>